<dbReference type="Pfam" id="PF08352">
    <property type="entry name" value="oligo_HPY"/>
    <property type="match status" value="1"/>
</dbReference>
<dbReference type="InterPro" id="IPR003439">
    <property type="entry name" value="ABC_transporter-like_ATP-bd"/>
</dbReference>
<dbReference type="InterPro" id="IPR017871">
    <property type="entry name" value="ABC_transporter-like_CS"/>
</dbReference>
<organism evidence="5 6">
    <name type="scientific">Deinococcus roseus</name>
    <dbReference type="NCBI Taxonomy" id="392414"/>
    <lineage>
        <taxon>Bacteria</taxon>
        <taxon>Thermotogati</taxon>
        <taxon>Deinococcota</taxon>
        <taxon>Deinococci</taxon>
        <taxon>Deinococcales</taxon>
        <taxon>Deinococcaceae</taxon>
        <taxon>Deinococcus</taxon>
    </lineage>
</organism>
<dbReference type="PANTHER" id="PTHR43776">
    <property type="entry name" value="TRANSPORT ATP-BINDING PROTEIN"/>
    <property type="match status" value="1"/>
</dbReference>
<dbReference type="CDD" id="cd03257">
    <property type="entry name" value="ABC_NikE_OppD_transporters"/>
    <property type="match status" value="1"/>
</dbReference>
<dbReference type="EMBL" id="BMOD01000030">
    <property type="protein sequence ID" value="GGJ54460.1"/>
    <property type="molecule type" value="Genomic_DNA"/>
</dbReference>
<dbReference type="Proteomes" id="UP000632222">
    <property type="component" value="Unassembled WGS sequence"/>
</dbReference>
<keyword evidence="3 5" id="KW-0067">ATP-binding</keyword>
<name>A0ABQ2DDJ0_9DEIO</name>
<dbReference type="PANTHER" id="PTHR43776:SF8">
    <property type="entry name" value="ABC TRANSPORTER, ATP-BINDING PROTEIN"/>
    <property type="match status" value="1"/>
</dbReference>
<protein>
    <submittedName>
        <fullName evidence="5">ABC transporter ATP-binding protein</fullName>
    </submittedName>
</protein>
<evidence type="ECO:0000313" key="5">
    <source>
        <dbReference type="EMBL" id="GGJ54460.1"/>
    </source>
</evidence>
<dbReference type="GO" id="GO:0005524">
    <property type="term" value="F:ATP binding"/>
    <property type="evidence" value="ECO:0007669"/>
    <property type="project" value="UniProtKB-KW"/>
</dbReference>
<evidence type="ECO:0000256" key="1">
    <source>
        <dbReference type="ARBA" id="ARBA00022448"/>
    </source>
</evidence>
<dbReference type="InterPro" id="IPR003593">
    <property type="entry name" value="AAA+_ATPase"/>
</dbReference>
<dbReference type="NCBIfam" id="TIGR01727">
    <property type="entry name" value="oligo_HPY"/>
    <property type="match status" value="1"/>
</dbReference>
<keyword evidence="2" id="KW-0547">Nucleotide-binding</keyword>
<evidence type="ECO:0000313" key="6">
    <source>
        <dbReference type="Proteomes" id="UP000632222"/>
    </source>
</evidence>
<dbReference type="InterPro" id="IPR027417">
    <property type="entry name" value="P-loop_NTPase"/>
</dbReference>
<dbReference type="Gene3D" id="3.40.50.300">
    <property type="entry name" value="P-loop containing nucleotide triphosphate hydrolases"/>
    <property type="match status" value="1"/>
</dbReference>
<feature type="domain" description="ABC transporter" evidence="4">
    <location>
        <begin position="16"/>
        <end position="264"/>
    </location>
</feature>
<accession>A0ABQ2DDJ0</accession>
<reference evidence="6" key="1">
    <citation type="journal article" date="2019" name="Int. J. Syst. Evol. Microbiol.">
        <title>The Global Catalogue of Microorganisms (GCM) 10K type strain sequencing project: providing services to taxonomists for standard genome sequencing and annotation.</title>
        <authorList>
            <consortium name="The Broad Institute Genomics Platform"/>
            <consortium name="The Broad Institute Genome Sequencing Center for Infectious Disease"/>
            <person name="Wu L."/>
            <person name="Ma J."/>
        </authorList>
    </citation>
    <scope>NUCLEOTIDE SEQUENCE [LARGE SCALE GENOMIC DNA]</scope>
    <source>
        <strain evidence="6">JCM 14370</strain>
    </source>
</reference>
<dbReference type="InterPro" id="IPR013563">
    <property type="entry name" value="Oligopep_ABC_C"/>
</dbReference>
<dbReference type="SUPFAM" id="SSF52540">
    <property type="entry name" value="P-loop containing nucleoside triphosphate hydrolases"/>
    <property type="match status" value="1"/>
</dbReference>
<sequence length="339" mass="36984">MKPSSVLEQVQPRPALEVINLTKTFQVGKSGRSIFAVNNVSFSIHKGEVLGLVGESGSGKSTIARLISQLYTPTSGSIQLSGQAVPLHLKGAALSGFRKKVQMIFQDPYASLNPQQPLAYILSRPFQIHRIARGRRVREKVEGLLNRVGLSPGASYAPKRPHELSGGQRQRVSIARALAVQPEVILADEPTSALDVSIRLDIMNLLLDLKDQEGLAMLFITHDLAGARYMSDRVAVMYAGHIVEIGPADEVIQRPRHPYTQLLKSAAPNPDTHLKQGNVEARGEIPDLKNLPRGCPFAPRCLHAMPACSEALPPMYSVGIPGREHQVRCILHDVKHAEG</sequence>
<dbReference type="PROSITE" id="PS00211">
    <property type="entry name" value="ABC_TRANSPORTER_1"/>
    <property type="match status" value="1"/>
</dbReference>
<dbReference type="Pfam" id="PF00005">
    <property type="entry name" value="ABC_tran"/>
    <property type="match status" value="1"/>
</dbReference>
<comment type="caution">
    <text evidence="5">The sequence shown here is derived from an EMBL/GenBank/DDBJ whole genome shotgun (WGS) entry which is preliminary data.</text>
</comment>
<dbReference type="InterPro" id="IPR050319">
    <property type="entry name" value="ABC_transp_ATP-bind"/>
</dbReference>
<dbReference type="SMART" id="SM00382">
    <property type="entry name" value="AAA"/>
    <property type="match status" value="1"/>
</dbReference>
<keyword evidence="1" id="KW-0813">Transport</keyword>
<gene>
    <name evidence="5" type="ORF">GCM10008938_45710</name>
</gene>
<evidence type="ECO:0000259" key="4">
    <source>
        <dbReference type="PROSITE" id="PS50893"/>
    </source>
</evidence>
<evidence type="ECO:0000256" key="2">
    <source>
        <dbReference type="ARBA" id="ARBA00022741"/>
    </source>
</evidence>
<dbReference type="PROSITE" id="PS50893">
    <property type="entry name" value="ABC_TRANSPORTER_2"/>
    <property type="match status" value="1"/>
</dbReference>
<keyword evidence="6" id="KW-1185">Reference proteome</keyword>
<proteinExistence type="predicted"/>
<dbReference type="RefSeq" id="WP_229684929.1">
    <property type="nucleotide sequence ID" value="NZ_BMOD01000030.1"/>
</dbReference>
<evidence type="ECO:0000256" key="3">
    <source>
        <dbReference type="ARBA" id="ARBA00022840"/>
    </source>
</evidence>